<sequence>MVDSLTAADTAELPLPGEGRLSVRTLPAPHGRARYLLHGRHVRGTLVVIPHTTYDGPVLAEQVRVQFGDGHDRAPHGQPRLDEPVVRGVRVPGHTTALDPRTVTANTPFLCGDAVAVREDGRTRRIPDGARTVLEAVVVAVVRHWHQRHDRDALILAAAQHRAGDRAAWEERHIRALVHELATVRAQRAHARHRINQITGLVRRRQPAILPPATTPARLTLVDGAGTALGVVTVLEREVIASLGRVVYEVHGARIHGLFTVGPDRYSSDPVPGGIYVFYGRPTGTGWHDRACRDEPTVNGVQLSGGWSHPRSGDITPTAPSRLPASVRIDDTRSHCAPDATSTRAGAVLRALALHYLDRPDVAGLRIAAGKLRAEENLKAARTQLARRRREETRVAGKLRHRTGRHRQFTALLSPAPSEQGAGEARSCGAARAT</sequence>
<reference evidence="2" key="1">
    <citation type="submission" date="2013-09" db="EMBL/GenBank/DDBJ databases">
        <title>Complete nucleotide sequence of Streptomyces linear plasmid pFRL6.</title>
        <authorList>
            <person name="Chen Z."/>
            <person name="Fang P."/>
            <person name="Qin Z."/>
        </authorList>
    </citation>
    <scope>NUCLEOTIDE SEQUENCE</scope>
    <source>
        <plasmid evidence="2">pFRL6</plasmid>
    </source>
</reference>
<name>V9Z3Z0_9ACTN</name>
<geneLocation type="plasmid" evidence="2">
    <name>pFRL6</name>
</geneLocation>
<accession>V9Z3Z0</accession>
<evidence type="ECO:0000313" key="2">
    <source>
        <dbReference type="EMBL" id="AHE40205.1"/>
    </source>
</evidence>
<gene>
    <name evidence="2" type="ORF">pFRL6_118c</name>
</gene>
<keyword evidence="2" id="KW-0614">Plasmid</keyword>
<evidence type="ECO:0000256" key="1">
    <source>
        <dbReference type="SAM" id="MobiDB-lite"/>
    </source>
</evidence>
<dbReference type="AlphaFoldDB" id="V9Z3Z0"/>
<protein>
    <submittedName>
        <fullName evidence="2">Uncharacterized protein</fullName>
    </submittedName>
</protein>
<dbReference type="EMBL" id="KF602051">
    <property type="protein sequence ID" value="AHE40205.1"/>
    <property type="molecule type" value="Genomic_DNA"/>
</dbReference>
<organism evidence="2">
    <name type="scientific">Streptomyces sp. F12</name>
    <dbReference type="NCBI Taxonomy" id="1436084"/>
    <lineage>
        <taxon>Bacteria</taxon>
        <taxon>Bacillati</taxon>
        <taxon>Actinomycetota</taxon>
        <taxon>Actinomycetes</taxon>
        <taxon>Kitasatosporales</taxon>
        <taxon>Streptomycetaceae</taxon>
        <taxon>Streptomyces</taxon>
    </lineage>
</organism>
<proteinExistence type="predicted"/>
<feature type="region of interest" description="Disordered" evidence="1">
    <location>
        <begin position="413"/>
        <end position="434"/>
    </location>
</feature>